<dbReference type="AlphaFoldDB" id="A0A2P2NGU4"/>
<proteinExistence type="predicted"/>
<name>A0A2P2NGU4_RHIMU</name>
<evidence type="ECO:0000313" key="1">
    <source>
        <dbReference type="EMBL" id="MBX41674.1"/>
    </source>
</evidence>
<organism evidence="1">
    <name type="scientific">Rhizophora mucronata</name>
    <name type="common">Asiatic mangrove</name>
    <dbReference type="NCBI Taxonomy" id="61149"/>
    <lineage>
        <taxon>Eukaryota</taxon>
        <taxon>Viridiplantae</taxon>
        <taxon>Streptophyta</taxon>
        <taxon>Embryophyta</taxon>
        <taxon>Tracheophyta</taxon>
        <taxon>Spermatophyta</taxon>
        <taxon>Magnoliopsida</taxon>
        <taxon>eudicotyledons</taxon>
        <taxon>Gunneridae</taxon>
        <taxon>Pentapetalae</taxon>
        <taxon>rosids</taxon>
        <taxon>fabids</taxon>
        <taxon>Malpighiales</taxon>
        <taxon>Rhizophoraceae</taxon>
        <taxon>Rhizophora</taxon>
    </lineage>
</organism>
<accession>A0A2P2NGU4</accession>
<reference evidence="1" key="1">
    <citation type="submission" date="2018-02" db="EMBL/GenBank/DDBJ databases">
        <title>Rhizophora mucronata_Transcriptome.</title>
        <authorList>
            <person name="Meera S.P."/>
            <person name="Sreeshan A."/>
            <person name="Augustine A."/>
        </authorList>
    </citation>
    <scope>NUCLEOTIDE SEQUENCE</scope>
    <source>
        <tissue evidence="1">Leaf</tissue>
    </source>
</reference>
<protein>
    <submittedName>
        <fullName evidence="1">Uncharacterized protein</fullName>
    </submittedName>
</protein>
<sequence length="19" mass="2056">MFLLHNMAAVCNSLNPIPA</sequence>
<dbReference type="EMBL" id="GGEC01061190">
    <property type="protein sequence ID" value="MBX41674.1"/>
    <property type="molecule type" value="Transcribed_RNA"/>
</dbReference>